<comment type="caution">
    <text evidence="2">The sequence shown here is derived from an EMBL/GenBank/DDBJ whole genome shotgun (WGS) entry which is preliminary data.</text>
</comment>
<gene>
    <name evidence="2" type="ORF">ASZ90_019181</name>
</gene>
<dbReference type="PANTHER" id="PTHR45726">
    <property type="entry name" value="LEUKOTRIENE A-4 HYDROLASE"/>
    <property type="match status" value="1"/>
</dbReference>
<dbReference type="InterPro" id="IPR014782">
    <property type="entry name" value="Peptidase_M1_dom"/>
</dbReference>
<evidence type="ECO:0000259" key="1">
    <source>
        <dbReference type="Pfam" id="PF01433"/>
    </source>
</evidence>
<accession>A0A0W8E4Q8</accession>
<dbReference type="InterPro" id="IPR034015">
    <property type="entry name" value="M1_LTA4H"/>
</dbReference>
<dbReference type="Pfam" id="PF01433">
    <property type="entry name" value="Peptidase_M1"/>
    <property type="match status" value="1"/>
</dbReference>
<proteinExistence type="predicted"/>
<keyword evidence="2" id="KW-0645">Protease</keyword>
<dbReference type="Gene3D" id="1.10.390.10">
    <property type="entry name" value="Neutral Protease Domain 2"/>
    <property type="match status" value="1"/>
</dbReference>
<dbReference type="EMBL" id="LNQE01001882">
    <property type="protein sequence ID" value="KUG03393.1"/>
    <property type="molecule type" value="Genomic_DNA"/>
</dbReference>
<dbReference type="GO" id="GO:0008270">
    <property type="term" value="F:zinc ion binding"/>
    <property type="evidence" value="ECO:0007669"/>
    <property type="project" value="InterPro"/>
</dbReference>
<keyword evidence="2" id="KW-0031">Aminopeptidase</keyword>
<dbReference type="PANTHER" id="PTHR45726:SF3">
    <property type="entry name" value="LEUKOTRIENE A-4 HYDROLASE"/>
    <property type="match status" value="1"/>
</dbReference>
<dbReference type="CDD" id="cd09604">
    <property type="entry name" value="M1_APN_like"/>
    <property type="match status" value="1"/>
</dbReference>
<dbReference type="GO" id="GO:0008237">
    <property type="term" value="F:metallopeptidase activity"/>
    <property type="evidence" value="ECO:0007669"/>
    <property type="project" value="InterPro"/>
</dbReference>
<reference evidence="2" key="1">
    <citation type="journal article" date="2015" name="Proc. Natl. Acad. Sci. U.S.A.">
        <title>Networks of energetic and metabolic interactions define dynamics in microbial communities.</title>
        <authorList>
            <person name="Embree M."/>
            <person name="Liu J.K."/>
            <person name="Al-Bassam M.M."/>
            <person name="Zengler K."/>
        </authorList>
    </citation>
    <scope>NUCLEOTIDE SEQUENCE</scope>
</reference>
<sequence length="495" mass="56750">MIKKFYIATALVILISAICLAIPFHDSLGKENLGLSPLDDEHTLLSADEYTGEVYSFPAPDKTRYEMEVYLDIVSNLLYGRSRVCTINTTGQVMNDLWLTVYPNAFSNPNSTPAPAQAYYKGFNPGWLELDRVMVNGQEVECYLDGVSMHIVMTFDIIPDKDIIIDMNWRIRIPEIAYRFGSKDGIFMLGNFYPVLNVYDQAGWHIAYNSKFGDPFCFHCADYRVRVNIPDAYQLVSTGSTVYRNAEDTGRTIYLIEASRARDFCLLIIYDYQEIKSQVDNVTVKCYVPGGSNLDKTREIAAQCGEMLHYYSSRWGSYPYLEFKIALVPMQGFHGMEYTGLIFLKQELLSAQFDSNRGSFILAHEVAHQWWYAMVGNDQLAEPWLDEALANWSAYEYQKHAQGMSAKPKSTTVISKLDQQLNEIDSNSEYYKTIYDGGEAFWAALEEELGRDTIDSVLRRYLADYKYDIATTQGLLDTIRKEARQDMDSFLDEWF</sequence>
<organism evidence="2">
    <name type="scientific">hydrocarbon metagenome</name>
    <dbReference type="NCBI Taxonomy" id="938273"/>
    <lineage>
        <taxon>unclassified sequences</taxon>
        <taxon>metagenomes</taxon>
        <taxon>ecological metagenomes</taxon>
    </lineage>
</organism>
<dbReference type="AlphaFoldDB" id="A0A0W8E4Q8"/>
<name>A0A0W8E4Q8_9ZZZZ</name>
<dbReference type="InterPro" id="IPR027268">
    <property type="entry name" value="Peptidase_M4/M1_CTD_sf"/>
</dbReference>
<evidence type="ECO:0000313" key="2">
    <source>
        <dbReference type="EMBL" id="KUG03393.1"/>
    </source>
</evidence>
<keyword evidence="2" id="KW-0378">Hydrolase</keyword>
<dbReference type="GO" id="GO:0004177">
    <property type="term" value="F:aminopeptidase activity"/>
    <property type="evidence" value="ECO:0007669"/>
    <property type="project" value="UniProtKB-KW"/>
</dbReference>
<dbReference type="SUPFAM" id="SSF55486">
    <property type="entry name" value="Metalloproteases ('zincins'), catalytic domain"/>
    <property type="match status" value="1"/>
</dbReference>
<protein>
    <submittedName>
        <fullName evidence="2">Aminopeptidase n</fullName>
    </submittedName>
</protein>
<feature type="domain" description="Peptidase M1 membrane alanine aminopeptidase" evidence="1">
    <location>
        <begin position="307"/>
        <end position="494"/>
    </location>
</feature>